<sequence>TIDVAGQTTDVGDLCTVQVLGKERNTLEFFLVDQK</sequence>
<dbReference type="AlphaFoldDB" id="A0A816P3Q4"/>
<accession>A0A816P3Q4</accession>
<protein>
    <submittedName>
        <fullName evidence="1">(rape) hypothetical protein</fullName>
    </submittedName>
</protein>
<organism evidence="1">
    <name type="scientific">Brassica napus</name>
    <name type="common">Rape</name>
    <dbReference type="NCBI Taxonomy" id="3708"/>
    <lineage>
        <taxon>Eukaryota</taxon>
        <taxon>Viridiplantae</taxon>
        <taxon>Streptophyta</taxon>
        <taxon>Embryophyta</taxon>
        <taxon>Tracheophyta</taxon>
        <taxon>Spermatophyta</taxon>
        <taxon>Magnoliopsida</taxon>
        <taxon>eudicotyledons</taxon>
        <taxon>Gunneridae</taxon>
        <taxon>Pentapetalae</taxon>
        <taxon>rosids</taxon>
        <taxon>malvids</taxon>
        <taxon>Brassicales</taxon>
        <taxon>Brassicaceae</taxon>
        <taxon>Brassiceae</taxon>
        <taxon>Brassica</taxon>
    </lineage>
</organism>
<name>A0A816P3Q4_BRANA</name>
<evidence type="ECO:0000313" key="1">
    <source>
        <dbReference type="EMBL" id="CAF2043852.1"/>
    </source>
</evidence>
<proteinExistence type="predicted"/>
<feature type="non-terminal residue" evidence="1">
    <location>
        <position position="1"/>
    </location>
</feature>
<gene>
    <name evidence="1" type="ORF">DARMORV10_A09P32200.1</name>
</gene>
<dbReference type="EMBL" id="HG994363">
    <property type="protein sequence ID" value="CAF2043852.1"/>
    <property type="molecule type" value="Genomic_DNA"/>
</dbReference>
<reference evidence="1" key="1">
    <citation type="submission" date="2021-01" db="EMBL/GenBank/DDBJ databases">
        <authorList>
            <consortium name="Genoscope - CEA"/>
            <person name="William W."/>
        </authorList>
    </citation>
    <scope>NUCLEOTIDE SEQUENCE</scope>
</reference>
<dbReference type="Proteomes" id="UP001295469">
    <property type="component" value="Chromosome A09"/>
</dbReference>